<keyword evidence="7" id="KW-1185">Reference proteome</keyword>
<dbReference type="SMART" id="SM00033">
    <property type="entry name" value="CH"/>
    <property type="match status" value="1"/>
</dbReference>
<evidence type="ECO:0000313" key="7">
    <source>
        <dbReference type="Proteomes" id="UP000694565"/>
    </source>
</evidence>
<dbReference type="InterPro" id="IPR050540">
    <property type="entry name" value="F-actin_Monoox_Mical"/>
</dbReference>
<evidence type="ECO:0000313" key="6">
    <source>
        <dbReference type="Ensembl" id="ENSCLMP00005020103.1"/>
    </source>
</evidence>
<comment type="similarity">
    <text evidence="3">Belongs to the smoothelin family.</text>
</comment>
<reference evidence="6" key="2">
    <citation type="submission" date="2025-09" db="UniProtKB">
        <authorList>
            <consortium name="Ensembl"/>
        </authorList>
    </citation>
    <scope>IDENTIFICATION</scope>
</reference>
<evidence type="ECO:0000256" key="3">
    <source>
        <dbReference type="ARBA" id="ARBA00061655"/>
    </source>
</evidence>
<dbReference type="Ensembl" id="ENSCLMT00005021135.1">
    <property type="protein sequence ID" value="ENSCLMP00005020103.1"/>
    <property type="gene ID" value="ENSCLMG00005010046.1"/>
</dbReference>
<keyword evidence="2" id="KW-0175">Coiled coil</keyword>
<dbReference type="PANTHER" id="PTHR23167">
    <property type="entry name" value="CALPONIN HOMOLOGY DOMAIN-CONTAINING PROTEIN DDB_G0272472-RELATED"/>
    <property type="match status" value="1"/>
</dbReference>
<dbReference type="InterPro" id="IPR001715">
    <property type="entry name" value="CH_dom"/>
</dbReference>
<dbReference type="Gene3D" id="1.10.418.10">
    <property type="entry name" value="Calponin-like domain"/>
    <property type="match status" value="1"/>
</dbReference>
<organism evidence="6 7">
    <name type="scientific">Cyclopterus lumpus</name>
    <name type="common">Lumpsucker</name>
    <dbReference type="NCBI Taxonomy" id="8103"/>
    <lineage>
        <taxon>Eukaryota</taxon>
        <taxon>Metazoa</taxon>
        <taxon>Chordata</taxon>
        <taxon>Craniata</taxon>
        <taxon>Vertebrata</taxon>
        <taxon>Euteleostomi</taxon>
        <taxon>Actinopterygii</taxon>
        <taxon>Neopterygii</taxon>
        <taxon>Teleostei</taxon>
        <taxon>Neoteleostei</taxon>
        <taxon>Acanthomorphata</taxon>
        <taxon>Eupercaria</taxon>
        <taxon>Perciformes</taxon>
        <taxon>Cottioidei</taxon>
        <taxon>Cottales</taxon>
        <taxon>Cyclopteridae</taxon>
        <taxon>Cyclopterus</taxon>
    </lineage>
</organism>
<evidence type="ECO:0000256" key="4">
    <source>
        <dbReference type="SAM" id="MobiDB-lite"/>
    </source>
</evidence>
<dbReference type="GeneTree" id="ENSGT00940000154495"/>
<dbReference type="SUPFAM" id="SSF47576">
    <property type="entry name" value="Calponin-homology domain, CH-domain"/>
    <property type="match status" value="1"/>
</dbReference>
<dbReference type="InterPro" id="IPR036872">
    <property type="entry name" value="CH_dom_sf"/>
</dbReference>
<sequence length="379" mass="42180">MHCNLYHTVSADRFITKLYFMPLVLQTDEPELEESKDPPTGETVEGLRVMKVGGKGEEDAVREQGGEGEASAGDKDTPQTPPSKHVEGDAEEAELSDDKASTDVDVKDPEPTSEGKDGEAERKEEKKVQVEEAKSCKTERDGEEMTDKNKKEKKKSLTQGATSLAVNMKMKVSVRIVRYCEFFRTPIPRNFKIQRSSGAAATGASIKQKMLQWCRSKTRNYDGVNIENFSSSWCDGLAFCALIHRFFPDAFDYSSLNPKERTKNFTLAFQTAESLADCCPLLEVEDMIMMGKHPDPMCVFTYVQSLCHGLSKIEKERKDITSGDGGEEKEKGEVSPEKDECAENQEQKQGDLTETEGAGEEDNAPSSCEMECSSRQSPR</sequence>
<dbReference type="Pfam" id="PF00307">
    <property type="entry name" value="CH"/>
    <property type="match status" value="1"/>
</dbReference>
<dbReference type="PANTHER" id="PTHR23167:SF85">
    <property type="entry name" value="SMOOTHELIN-LIKE 1 ISOFORM X1"/>
    <property type="match status" value="1"/>
</dbReference>
<proteinExistence type="inferred from homology"/>
<dbReference type="FunFam" id="1.10.418.10:FF:000009">
    <property type="entry name" value="smoothelin isoform X2"/>
    <property type="match status" value="1"/>
</dbReference>
<dbReference type="CDD" id="cd21200">
    <property type="entry name" value="CH_SMTN-like"/>
    <property type="match status" value="1"/>
</dbReference>
<feature type="domain" description="Calponin-homology (CH)" evidence="5">
    <location>
        <begin position="204"/>
        <end position="311"/>
    </location>
</feature>
<evidence type="ECO:0000256" key="2">
    <source>
        <dbReference type="ARBA" id="ARBA00023054"/>
    </source>
</evidence>
<dbReference type="PROSITE" id="PS50021">
    <property type="entry name" value="CH"/>
    <property type="match status" value="1"/>
</dbReference>
<accession>A0A8C2XKM0</accession>
<protein>
    <submittedName>
        <fullName evidence="6">Smoothelin-like 1</fullName>
    </submittedName>
</protein>
<feature type="compositionally biased region" description="Basic and acidic residues" evidence="4">
    <location>
        <begin position="54"/>
        <end position="65"/>
    </location>
</feature>
<name>A0A8C2XKM0_CYCLU</name>
<feature type="compositionally biased region" description="Basic and acidic residues" evidence="4">
    <location>
        <begin position="96"/>
        <end position="150"/>
    </location>
</feature>
<feature type="compositionally biased region" description="Basic and acidic residues" evidence="4">
    <location>
        <begin position="317"/>
        <end position="351"/>
    </location>
</feature>
<evidence type="ECO:0000259" key="5">
    <source>
        <dbReference type="PROSITE" id="PS50021"/>
    </source>
</evidence>
<evidence type="ECO:0000256" key="1">
    <source>
        <dbReference type="ARBA" id="ARBA00022553"/>
    </source>
</evidence>
<dbReference type="Proteomes" id="UP000694565">
    <property type="component" value="Unplaced"/>
</dbReference>
<feature type="region of interest" description="Disordered" evidence="4">
    <location>
        <begin position="30"/>
        <end position="157"/>
    </location>
</feature>
<keyword evidence="1" id="KW-0597">Phosphoprotein</keyword>
<feature type="region of interest" description="Disordered" evidence="4">
    <location>
        <begin position="317"/>
        <end position="379"/>
    </location>
</feature>
<dbReference type="AlphaFoldDB" id="A0A8C2XKM0"/>
<feature type="compositionally biased region" description="Acidic residues" evidence="4">
    <location>
        <begin position="353"/>
        <end position="363"/>
    </location>
</feature>
<reference evidence="6" key="1">
    <citation type="submission" date="2025-08" db="UniProtKB">
        <authorList>
            <consortium name="Ensembl"/>
        </authorList>
    </citation>
    <scope>IDENTIFICATION</scope>
</reference>